<dbReference type="Proteomes" id="UP000324832">
    <property type="component" value="Unassembled WGS sequence"/>
</dbReference>
<organism evidence="1 2">
    <name type="scientific">Leptidea sinapis</name>
    <dbReference type="NCBI Taxonomy" id="189913"/>
    <lineage>
        <taxon>Eukaryota</taxon>
        <taxon>Metazoa</taxon>
        <taxon>Ecdysozoa</taxon>
        <taxon>Arthropoda</taxon>
        <taxon>Hexapoda</taxon>
        <taxon>Insecta</taxon>
        <taxon>Pterygota</taxon>
        <taxon>Neoptera</taxon>
        <taxon>Endopterygota</taxon>
        <taxon>Lepidoptera</taxon>
        <taxon>Glossata</taxon>
        <taxon>Ditrysia</taxon>
        <taxon>Papilionoidea</taxon>
        <taxon>Pieridae</taxon>
        <taxon>Dismorphiinae</taxon>
        <taxon>Leptidea</taxon>
    </lineage>
</organism>
<accession>A0A5E4PSZ8</accession>
<evidence type="ECO:0000313" key="2">
    <source>
        <dbReference type="Proteomes" id="UP000324832"/>
    </source>
</evidence>
<dbReference type="AlphaFoldDB" id="A0A5E4PSZ8"/>
<proteinExistence type="predicted"/>
<sequence>MRLDSSPLFIKTTLAQSILVYLKHQQCFGARDTFTLSRVSSFLGRCKCIYNRIPDNVQNKYVTKFKRIVKKRLCGKGYYNIR</sequence>
<gene>
    <name evidence="1" type="ORF">LSINAPIS_LOCUS2436</name>
</gene>
<keyword evidence="2" id="KW-1185">Reference proteome</keyword>
<evidence type="ECO:0000313" key="1">
    <source>
        <dbReference type="EMBL" id="VVC89266.1"/>
    </source>
</evidence>
<dbReference type="EMBL" id="FZQP02000493">
    <property type="protein sequence ID" value="VVC89266.1"/>
    <property type="molecule type" value="Genomic_DNA"/>
</dbReference>
<protein>
    <submittedName>
        <fullName evidence="1">Uncharacterized protein</fullName>
    </submittedName>
</protein>
<name>A0A5E4PSZ8_9NEOP</name>
<reference evidence="1 2" key="1">
    <citation type="submission" date="2017-07" db="EMBL/GenBank/DDBJ databases">
        <authorList>
            <person name="Talla V."/>
            <person name="Backstrom N."/>
        </authorList>
    </citation>
    <scope>NUCLEOTIDE SEQUENCE [LARGE SCALE GENOMIC DNA]</scope>
</reference>